<name>A0A974HV02_XENLA</name>
<evidence type="ECO:0000256" key="1">
    <source>
        <dbReference type="SAM" id="Phobius"/>
    </source>
</evidence>
<feature type="transmembrane region" description="Helical" evidence="1">
    <location>
        <begin position="36"/>
        <end position="57"/>
    </location>
</feature>
<dbReference type="AlphaFoldDB" id="A0A974HV02"/>
<accession>A0A974HV02</accession>
<keyword evidence="1" id="KW-0472">Membrane</keyword>
<protein>
    <submittedName>
        <fullName evidence="2">Uncharacterized protein</fullName>
    </submittedName>
</protein>
<keyword evidence="1" id="KW-1133">Transmembrane helix</keyword>
<proteinExistence type="predicted"/>
<reference evidence="3" key="1">
    <citation type="journal article" date="2016" name="Nature">
        <title>Genome evolution in the allotetraploid frog Xenopus laevis.</title>
        <authorList>
            <person name="Session A.M."/>
            <person name="Uno Y."/>
            <person name="Kwon T."/>
            <person name="Chapman J.A."/>
            <person name="Toyoda A."/>
            <person name="Takahashi S."/>
            <person name="Fukui A."/>
            <person name="Hikosaka A."/>
            <person name="Suzuki A."/>
            <person name="Kondo M."/>
            <person name="van Heeringen S.J."/>
            <person name="Quigley I."/>
            <person name="Heinz S."/>
            <person name="Ogino H."/>
            <person name="Ochi H."/>
            <person name="Hellsten U."/>
            <person name="Lyons J.B."/>
            <person name="Simakov O."/>
            <person name="Putnam N."/>
            <person name="Stites J."/>
            <person name="Kuroki Y."/>
            <person name="Tanaka T."/>
            <person name="Michiue T."/>
            <person name="Watanabe M."/>
            <person name="Bogdanovic O."/>
            <person name="Lister R."/>
            <person name="Georgiou G."/>
            <person name="Paranjpe S.S."/>
            <person name="van Kruijsbergen I."/>
            <person name="Shu S."/>
            <person name="Carlson J."/>
            <person name="Kinoshita T."/>
            <person name="Ohta Y."/>
            <person name="Mawaribuchi S."/>
            <person name="Jenkins J."/>
            <person name="Grimwood J."/>
            <person name="Schmutz J."/>
            <person name="Mitros T."/>
            <person name="Mozaffari S.V."/>
            <person name="Suzuki Y."/>
            <person name="Haramoto Y."/>
            <person name="Yamamoto T.S."/>
            <person name="Takagi C."/>
            <person name="Heald R."/>
            <person name="Miller K."/>
            <person name="Haudenschild C."/>
            <person name="Kitzman J."/>
            <person name="Nakayama T."/>
            <person name="Izutsu Y."/>
            <person name="Robert J."/>
            <person name="Fortriede J."/>
            <person name="Burns K."/>
            <person name="Lotay V."/>
            <person name="Karimi K."/>
            <person name="Yasuoka Y."/>
            <person name="Dichmann D.S."/>
            <person name="Flajnik M.F."/>
            <person name="Houston D.W."/>
            <person name="Shendure J."/>
            <person name="DuPasquier L."/>
            <person name="Vize P.D."/>
            <person name="Zorn A.M."/>
            <person name="Ito M."/>
            <person name="Marcotte E.M."/>
            <person name="Wallingford J.B."/>
            <person name="Ito Y."/>
            <person name="Asashima M."/>
            <person name="Ueno N."/>
            <person name="Matsuda Y."/>
            <person name="Veenstra G.J."/>
            <person name="Fujiyama A."/>
            <person name="Harland R.M."/>
            <person name="Taira M."/>
            <person name="Rokhsar D.S."/>
        </authorList>
    </citation>
    <scope>NUCLEOTIDE SEQUENCE [LARGE SCALE GENOMIC DNA]</scope>
    <source>
        <strain evidence="3">J</strain>
    </source>
</reference>
<gene>
    <name evidence="2" type="ORF">XELAEV_18014316mg</name>
</gene>
<organism evidence="2 3">
    <name type="scientific">Xenopus laevis</name>
    <name type="common">African clawed frog</name>
    <dbReference type="NCBI Taxonomy" id="8355"/>
    <lineage>
        <taxon>Eukaryota</taxon>
        <taxon>Metazoa</taxon>
        <taxon>Chordata</taxon>
        <taxon>Craniata</taxon>
        <taxon>Vertebrata</taxon>
        <taxon>Euteleostomi</taxon>
        <taxon>Amphibia</taxon>
        <taxon>Batrachia</taxon>
        <taxon>Anura</taxon>
        <taxon>Pipoidea</taxon>
        <taxon>Pipidae</taxon>
        <taxon>Xenopodinae</taxon>
        <taxon>Xenopus</taxon>
        <taxon>Xenopus</taxon>
    </lineage>
</organism>
<evidence type="ECO:0000313" key="2">
    <source>
        <dbReference type="EMBL" id="OCT91265.1"/>
    </source>
</evidence>
<sequence length="135" mass="14960">MENVTTSNPGLLTSSLNITAPGSPSAVTWGSKEFDAAWYTVAMVGIFGFIMFSVLLLNMLNPVEDDLQHLKYEEQLKKNLSSRNGQTSSFCYVNTAFLLPNRTDDNKELMSNTEKERNYLEVSPAQGGLTVSTRL</sequence>
<evidence type="ECO:0000313" key="3">
    <source>
        <dbReference type="Proteomes" id="UP000694892"/>
    </source>
</evidence>
<keyword evidence="1" id="KW-0812">Transmembrane</keyword>
<dbReference type="EMBL" id="CM004469">
    <property type="protein sequence ID" value="OCT91265.1"/>
    <property type="molecule type" value="Genomic_DNA"/>
</dbReference>
<dbReference type="Proteomes" id="UP000694892">
    <property type="component" value="Chromosome 2S"/>
</dbReference>